<feature type="repeat" description="WD" evidence="6">
    <location>
        <begin position="576"/>
        <end position="609"/>
    </location>
</feature>
<dbReference type="SMART" id="SM00320">
    <property type="entry name" value="WD40"/>
    <property type="match status" value="5"/>
</dbReference>
<dbReference type="InterPro" id="IPR019775">
    <property type="entry name" value="WD40_repeat_CS"/>
</dbReference>
<feature type="compositionally biased region" description="Low complexity" evidence="8">
    <location>
        <begin position="260"/>
        <end position="276"/>
    </location>
</feature>
<reference evidence="10 11" key="1">
    <citation type="journal article" date="2020" name="Elife">
        <title>Loss of centromere function drives karyotype evolution in closely related Malassezia species.</title>
        <authorList>
            <person name="Sankaranarayanan S.R."/>
            <person name="Ianiri G."/>
            <person name="Coelho M.A."/>
            <person name="Reza M.H."/>
            <person name="Thimmappa B.C."/>
            <person name="Ganguly P."/>
            <person name="Vadnala R.N."/>
            <person name="Sun S."/>
            <person name="Siddharthan R."/>
            <person name="Tellgren-Roth C."/>
            <person name="Dawson T.L."/>
            <person name="Heitman J."/>
            <person name="Sanyal K."/>
        </authorList>
    </citation>
    <scope>NUCLEOTIDE SEQUENCE [LARGE SCALE GENOMIC DNA]</scope>
    <source>
        <strain evidence="10">CBS14141</strain>
    </source>
</reference>
<keyword evidence="11" id="KW-1185">Reference proteome</keyword>
<dbReference type="Pfam" id="PF08232">
    <property type="entry name" value="Striatin"/>
    <property type="match status" value="1"/>
</dbReference>
<dbReference type="PROSITE" id="PS50082">
    <property type="entry name" value="WD_REPEATS_2"/>
    <property type="match status" value="3"/>
</dbReference>
<feature type="region of interest" description="Disordered" evidence="8">
    <location>
        <begin position="1"/>
        <end position="28"/>
    </location>
</feature>
<evidence type="ECO:0000259" key="9">
    <source>
        <dbReference type="Pfam" id="PF08232"/>
    </source>
</evidence>
<keyword evidence="2 6" id="KW-0853">WD repeat</keyword>
<dbReference type="PRINTS" id="PR00320">
    <property type="entry name" value="GPROTEINBRPT"/>
</dbReference>
<dbReference type="SUPFAM" id="SSF50978">
    <property type="entry name" value="WD40 repeat-like"/>
    <property type="match status" value="1"/>
</dbReference>
<dbReference type="Gene3D" id="2.130.10.10">
    <property type="entry name" value="YVTN repeat-like/Quinoprotein amine dehydrogenase"/>
    <property type="match status" value="2"/>
</dbReference>
<dbReference type="PANTHER" id="PTHR15653:SF0">
    <property type="entry name" value="CONNECTOR OF KINASE TO AP-1, ISOFORM E"/>
    <property type="match status" value="1"/>
</dbReference>
<dbReference type="PROSITE" id="PS50294">
    <property type="entry name" value="WD_REPEATS_REGION"/>
    <property type="match status" value="3"/>
</dbReference>
<keyword evidence="10" id="KW-0648">Protein biosynthesis</keyword>
<dbReference type="EMBL" id="CP046237">
    <property type="protein sequence ID" value="WFD49281.1"/>
    <property type="molecule type" value="Genomic_DNA"/>
</dbReference>
<dbReference type="GO" id="GO:0003743">
    <property type="term" value="F:translation initiation factor activity"/>
    <property type="evidence" value="ECO:0007669"/>
    <property type="project" value="UniProtKB-KW"/>
</dbReference>
<feature type="repeat" description="WD" evidence="6">
    <location>
        <begin position="321"/>
        <end position="362"/>
    </location>
</feature>
<evidence type="ECO:0000256" key="5">
    <source>
        <dbReference type="ARBA" id="ARBA00023054"/>
    </source>
</evidence>
<organism evidence="10 11">
    <name type="scientific">Malassezia furfur</name>
    <name type="common">Pityriasis versicolor infection agent</name>
    <name type="synonym">Pityrosporum furfur</name>
    <dbReference type="NCBI Taxonomy" id="55194"/>
    <lineage>
        <taxon>Eukaryota</taxon>
        <taxon>Fungi</taxon>
        <taxon>Dikarya</taxon>
        <taxon>Basidiomycota</taxon>
        <taxon>Ustilaginomycotina</taxon>
        <taxon>Malasseziomycetes</taxon>
        <taxon>Malasseziales</taxon>
        <taxon>Malasseziaceae</taxon>
        <taxon>Malassezia</taxon>
    </lineage>
</organism>
<protein>
    <submittedName>
        <fullName evidence="10">1,2-dihydroxy-3-keto-5-methylthiopentene dioxygenase</fullName>
    </submittedName>
</protein>
<feature type="repeat" description="WD" evidence="6">
    <location>
        <begin position="369"/>
        <end position="402"/>
    </location>
</feature>
<feature type="region of interest" description="Disordered" evidence="8">
    <location>
        <begin position="100"/>
        <end position="140"/>
    </location>
</feature>
<dbReference type="InterPro" id="IPR020472">
    <property type="entry name" value="WD40_PAC1"/>
</dbReference>
<evidence type="ECO:0000256" key="6">
    <source>
        <dbReference type="PROSITE-ProRule" id="PRU00221"/>
    </source>
</evidence>
<accession>A0ABY8EV44</accession>
<dbReference type="PANTHER" id="PTHR15653">
    <property type="entry name" value="STRIATIN"/>
    <property type="match status" value="1"/>
</dbReference>
<dbReference type="InterPro" id="IPR001680">
    <property type="entry name" value="WD40_rpt"/>
</dbReference>
<dbReference type="Pfam" id="PF00400">
    <property type="entry name" value="WD40"/>
    <property type="match status" value="4"/>
</dbReference>
<dbReference type="InterPro" id="IPR051488">
    <property type="entry name" value="WD_repeat_striatin"/>
</dbReference>
<dbReference type="Proteomes" id="UP000818624">
    <property type="component" value="Chromosome 4"/>
</dbReference>
<evidence type="ECO:0000256" key="3">
    <source>
        <dbReference type="ARBA" id="ARBA00022737"/>
    </source>
</evidence>
<feature type="compositionally biased region" description="Pro residues" evidence="8">
    <location>
        <begin position="246"/>
        <end position="259"/>
    </location>
</feature>
<comment type="similarity">
    <text evidence="1">Belongs to the WD repeat striatin family.</text>
</comment>
<keyword evidence="5 7" id="KW-0175">Coiled coil</keyword>
<feature type="domain" description="Striatin N-terminal" evidence="9">
    <location>
        <begin position="31"/>
        <end position="192"/>
    </location>
</feature>
<feature type="compositionally biased region" description="Polar residues" evidence="8">
    <location>
        <begin position="288"/>
        <end position="305"/>
    </location>
</feature>
<proteinExistence type="inferred from homology"/>
<feature type="compositionally biased region" description="Polar residues" evidence="8">
    <location>
        <begin position="123"/>
        <end position="140"/>
    </location>
</feature>
<dbReference type="PROSITE" id="PS00678">
    <property type="entry name" value="WD_REPEATS_1"/>
    <property type="match status" value="1"/>
</dbReference>
<dbReference type="InterPro" id="IPR036322">
    <property type="entry name" value="WD40_repeat_dom_sf"/>
</dbReference>
<keyword evidence="10" id="KW-0223">Dioxygenase</keyword>
<evidence type="ECO:0000256" key="7">
    <source>
        <dbReference type="SAM" id="Coils"/>
    </source>
</evidence>
<dbReference type="InterPro" id="IPR013258">
    <property type="entry name" value="Striatin_N"/>
</dbReference>
<sequence>MASYSMNGATPNMGGTNGGNDPNRQDAPEYTLSGVLHFLQSEWRRYERDRNSWSIERAELRARIALLEGERRGVENVKNDLLRRIKMLEYALRQERFKSQANVPTPAAASAGGKQAADKGLMNSASMPHTPQNEESTTPQTLLDAQRSSKNLGGPPNTHVKLPLGVKDAKGRAKSRAYLQQCLQEIAYLTSAATLNPLAGQAEETDAAVPVPPRPRLTLVENAGSTDEKEAPSAPPASAPTDDAPAPAPESVPDKPPAPTEAAAAAAPVPLVAVETPTEERKEPPLAVSTSPEAPNHATPSPVQPLTSVPDVQLWKLKCSIPAHFDSVRAVVFDYNADRLYTASDDATIKHWSIKNESEGMSADLLSTLRGHEAGVTCLALSKERRVLYSGSLDATVRAWTLPAPGEAAEPSASTVLATVPKAAWGLALFPYGGQDDALLGSVSADGSVRLWWTDSERNEKLHLSWDYFGTDPNVETLEERAQMGTLPVPTSITAVPASLRVCAVSFSNGVVKTFSLETGQELKRLVSGTLASPECANKHANMVVAHPTLPLVATAQENSYIHMYDVMTGACTMSLHAHGDSVSCIDIDPSGLTLVSGSHDCTVRFWDIGSPESRDGAEPGALHASQSHSAVCFQEIRPHEVKANEGVLSVVYHASAPLVATAGADGSVRLFG</sequence>
<name>A0ABY8EV44_MALFU</name>
<keyword evidence="4" id="KW-0112">Calmodulin-binding</keyword>
<feature type="compositionally biased region" description="Low complexity" evidence="8">
    <location>
        <begin position="107"/>
        <end position="120"/>
    </location>
</feature>
<evidence type="ECO:0000313" key="10">
    <source>
        <dbReference type="EMBL" id="WFD49281.1"/>
    </source>
</evidence>
<evidence type="ECO:0000256" key="1">
    <source>
        <dbReference type="ARBA" id="ARBA00009616"/>
    </source>
</evidence>
<evidence type="ECO:0000256" key="8">
    <source>
        <dbReference type="SAM" id="MobiDB-lite"/>
    </source>
</evidence>
<evidence type="ECO:0000256" key="4">
    <source>
        <dbReference type="ARBA" id="ARBA00022860"/>
    </source>
</evidence>
<keyword evidence="10" id="KW-0560">Oxidoreductase</keyword>
<keyword evidence="10" id="KW-0396">Initiation factor</keyword>
<dbReference type="GO" id="GO:0051213">
    <property type="term" value="F:dioxygenase activity"/>
    <property type="evidence" value="ECO:0007669"/>
    <property type="project" value="UniProtKB-KW"/>
</dbReference>
<dbReference type="InterPro" id="IPR015943">
    <property type="entry name" value="WD40/YVTN_repeat-like_dom_sf"/>
</dbReference>
<gene>
    <name evidence="10" type="primary">ADI1</name>
    <name evidence="10" type="ORF">GLX27_003961</name>
</gene>
<evidence type="ECO:0000313" key="11">
    <source>
        <dbReference type="Proteomes" id="UP000818624"/>
    </source>
</evidence>
<feature type="compositionally biased region" description="Polar residues" evidence="8">
    <location>
        <begin position="1"/>
        <end position="22"/>
    </location>
</feature>
<keyword evidence="3" id="KW-0677">Repeat</keyword>
<evidence type="ECO:0000256" key="2">
    <source>
        <dbReference type="ARBA" id="ARBA00022574"/>
    </source>
</evidence>
<feature type="coiled-coil region" evidence="7">
    <location>
        <begin position="50"/>
        <end position="77"/>
    </location>
</feature>
<feature type="region of interest" description="Disordered" evidence="8">
    <location>
        <begin position="224"/>
        <end position="305"/>
    </location>
</feature>
<dbReference type="Gene3D" id="1.20.5.300">
    <property type="match status" value="1"/>
</dbReference>